<accession>A0A914UP29</accession>
<dbReference type="WBParaSite" id="PSAMB.scaffold11405size3375.g34105.t1">
    <property type="protein sequence ID" value="PSAMB.scaffold11405size3375.g34105.t1"/>
    <property type="gene ID" value="PSAMB.scaffold11405size3375.g34105"/>
</dbReference>
<name>A0A914UP29_9BILA</name>
<evidence type="ECO:0000313" key="1">
    <source>
        <dbReference type="Proteomes" id="UP000887566"/>
    </source>
</evidence>
<sequence length="141" mass="15103">MPRDGRPSSITGTNKALLSSIEMRRYSDDGDGAALKSKPTMAAEQIFFAMAAVLKRVAAVQRRSDGTTQHEVHEIAVFVLAYRIVLRATGASLNGRSRSRATRTIAVWNSANSGASTTLRSLPPSRAVAAVTITFATMPCH</sequence>
<proteinExistence type="predicted"/>
<dbReference type="AlphaFoldDB" id="A0A914UP29"/>
<keyword evidence="1" id="KW-1185">Reference proteome</keyword>
<reference evidence="2" key="1">
    <citation type="submission" date="2022-11" db="UniProtKB">
        <authorList>
            <consortium name="WormBaseParasite"/>
        </authorList>
    </citation>
    <scope>IDENTIFICATION</scope>
</reference>
<dbReference type="Proteomes" id="UP000887566">
    <property type="component" value="Unplaced"/>
</dbReference>
<protein>
    <submittedName>
        <fullName evidence="2">Uncharacterized protein</fullName>
    </submittedName>
</protein>
<evidence type="ECO:0000313" key="2">
    <source>
        <dbReference type="WBParaSite" id="PSAMB.scaffold11405size3375.g34105.t1"/>
    </source>
</evidence>
<organism evidence="1 2">
    <name type="scientific">Plectus sambesii</name>
    <dbReference type="NCBI Taxonomy" id="2011161"/>
    <lineage>
        <taxon>Eukaryota</taxon>
        <taxon>Metazoa</taxon>
        <taxon>Ecdysozoa</taxon>
        <taxon>Nematoda</taxon>
        <taxon>Chromadorea</taxon>
        <taxon>Plectida</taxon>
        <taxon>Plectina</taxon>
        <taxon>Plectoidea</taxon>
        <taxon>Plectidae</taxon>
        <taxon>Plectus</taxon>
    </lineage>
</organism>